<evidence type="ECO:0008006" key="3">
    <source>
        <dbReference type="Google" id="ProtNLM"/>
    </source>
</evidence>
<proteinExistence type="predicted"/>
<dbReference type="RefSeq" id="WP_379598134.1">
    <property type="nucleotide sequence ID" value="NZ_JBHUDE010000129.1"/>
</dbReference>
<accession>A0ABW4HVB1</accession>
<protein>
    <recommendedName>
        <fullName evidence="3">Replication initiation protein</fullName>
    </recommendedName>
</protein>
<dbReference type="Proteomes" id="UP001597221">
    <property type="component" value="Unassembled WGS sequence"/>
</dbReference>
<gene>
    <name evidence="1" type="ORF">ACFSBH_14005</name>
</gene>
<reference evidence="2" key="1">
    <citation type="journal article" date="2019" name="Int. J. Syst. Evol. Microbiol.">
        <title>The Global Catalogue of Microorganisms (GCM) 10K type strain sequencing project: providing services to taxonomists for standard genome sequencing and annotation.</title>
        <authorList>
            <consortium name="The Broad Institute Genomics Platform"/>
            <consortium name="The Broad Institute Genome Sequencing Center for Infectious Disease"/>
            <person name="Wu L."/>
            <person name="Ma J."/>
        </authorList>
    </citation>
    <scope>NUCLEOTIDE SEQUENCE [LARGE SCALE GENOMIC DNA]</scope>
    <source>
        <strain evidence="2">CGMCC 1.12376</strain>
    </source>
</reference>
<organism evidence="1 2">
    <name type="scientific">Oceanobacillus luteolus</name>
    <dbReference type="NCBI Taxonomy" id="1274358"/>
    <lineage>
        <taxon>Bacteria</taxon>
        <taxon>Bacillati</taxon>
        <taxon>Bacillota</taxon>
        <taxon>Bacilli</taxon>
        <taxon>Bacillales</taxon>
        <taxon>Bacillaceae</taxon>
        <taxon>Oceanobacillus</taxon>
    </lineage>
</organism>
<evidence type="ECO:0000313" key="2">
    <source>
        <dbReference type="Proteomes" id="UP001597221"/>
    </source>
</evidence>
<evidence type="ECO:0000313" key="1">
    <source>
        <dbReference type="EMBL" id="MFD1608734.1"/>
    </source>
</evidence>
<dbReference type="EMBL" id="JBHUDE010000129">
    <property type="protein sequence ID" value="MFD1608734.1"/>
    <property type="molecule type" value="Genomic_DNA"/>
</dbReference>
<keyword evidence="2" id="KW-1185">Reference proteome</keyword>
<sequence>MIYEDVYDFLLKKASAKEIDIVLEMIKNTDWDGRLKIDLATLAKRVGTTKKYVNEVIHKFTSLTRGKRILKVDHTDSDFPYLMLLGKSSLLYSKADRYGKKFRFLYSEAFQTLSVYAKRILLSAVMEVSVSHSGKTNVSLEVSDFIYRNEVSTGLIPSRTVLYRTIEEINEAFNGKLEVSLATSFFLRKEIIRVSFEKSYLEDVVHNHTERFELRKALFQHGYEEYLSDEHCIEIERVAKYVFRSLIRGAKQVEKDNHHTTGLIDTVMSIARAVYKKSLEKLSSSLYKVIHENENVGALSAYFSAIIFSVMTEEMTKHQHQADAIQSLVEIASTDIKSETERRITEHRLIARVLEQWNRNWITSRVHKQESNRGGINQESEQYNNSLKENIDNMVKSLLPTVRKWQNQYTKLVRKESYLIDWLEQAKEYIDTINMRFAATNEYNANPSTLV</sequence>
<comment type="caution">
    <text evidence="1">The sequence shown here is derived from an EMBL/GenBank/DDBJ whole genome shotgun (WGS) entry which is preliminary data.</text>
</comment>
<name>A0ABW4HVB1_9BACI</name>